<evidence type="ECO:0000313" key="3">
    <source>
        <dbReference type="Proteomes" id="UP000240481"/>
    </source>
</evidence>
<dbReference type="Proteomes" id="UP000240481">
    <property type="component" value="Unassembled WGS sequence"/>
</dbReference>
<gene>
    <name evidence="2" type="ORF">C9I94_08575</name>
</gene>
<protein>
    <submittedName>
        <fullName evidence="2">Uncharacterized protein</fullName>
    </submittedName>
</protein>
<feature type="chain" id="PRO_5030009285" evidence="1">
    <location>
        <begin position="26"/>
        <end position="176"/>
    </location>
</feature>
<evidence type="ECO:0000313" key="2">
    <source>
        <dbReference type="EMBL" id="PSW24857.1"/>
    </source>
</evidence>
<sequence length="176" mass="20066">MSVCKIKLTLLGISGVLFISADAFALSCNPYSAASVISSEDTLHDRRCSLVTLPEYLIDPDLLNYSDSPNWQEDHEFNGEFWDGWTGLVEDDSPVMSARAASTFYGLGFWMPDEYKEEEVDIKNIKDIQDLIRQYGLLMSFGVGGEDPDSLRFRFDYRWHETQSSDVFLQLEIPLQ</sequence>
<proteinExistence type="predicted"/>
<comment type="caution">
    <text evidence="2">The sequence shown here is derived from an EMBL/GenBank/DDBJ whole genome shotgun (WGS) entry which is preliminary data.</text>
</comment>
<dbReference type="RefSeq" id="WP_048897899.1">
    <property type="nucleotide sequence ID" value="NZ_AP024853.1"/>
</dbReference>
<dbReference type="EMBL" id="PYLZ01000004">
    <property type="protein sequence ID" value="PSW24857.1"/>
    <property type="molecule type" value="Genomic_DNA"/>
</dbReference>
<name>A0A0J8Y1V4_9GAMM</name>
<keyword evidence="1" id="KW-0732">Signal</keyword>
<feature type="signal peptide" evidence="1">
    <location>
        <begin position="1"/>
        <end position="25"/>
    </location>
</feature>
<evidence type="ECO:0000256" key="1">
    <source>
        <dbReference type="SAM" id="SignalP"/>
    </source>
</evidence>
<reference evidence="2 3" key="1">
    <citation type="submission" date="2018-01" db="EMBL/GenBank/DDBJ databases">
        <title>Whole genome sequencing of Histamine producing bacteria.</title>
        <authorList>
            <person name="Butler K."/>
        </authorList>
    </citation>
    <scope>NUCLEOTIDE SEQUENCE [LARGE SCALE GENOMIC DNA]</scope>
    <source>
        <strain evidence="2 3">DSM 24669</strain>
    </source>
</reference>
<accession>A0A0J8Y1V4</accession>
<organism evidence="2 3">
    <name type="scientific">Photobacterium swingsii</name>
    <dbReference type="NCBI Taxonomy" id="680026"/>
    <lineage>
        <taxon>Bacteria</taxon>
        <taxon>Pseudomonadati</taxon>
        <taxon>Pseudomonadota</taxon>
        <taxon>Gammaproteobacteria</taxon>
        <taxon>Vibrionales</taxon>
        <taxon>Vibrionaceae</taxon>
        <taxon>Photobacterium</taxon>
    </lineage>
</organism>
<dbReference type="STRING" id="680026.AB733_05800"/>
<dbReference type="OrthoDB" id="5916363at2"/>
<dbReference type="AlphaFoldDB" id="A0A0J8Y1V4"/>
<keyword evidence="3" id="KW-1185">Reference proteome</keyword>